<gene>
    <name evidence="2" type="ORF">IC63_05505</name>
</gene>
<evidence type="ECO:0000313" key="2">
    <source>
        <dbReference type="EMBL" id="KGJ08291.1"/>
    </source>
</evidence>
<organism evidence="2 3">
    <name type="scientific">Paracoccus sphaerophysae</name>
    <dbReference type="NCBI Taxonomy" id="690417"/>
    <lineage>
        <taxon>Bacteria</taxon>
        <taxon>Pseudomonadati</taxon>
        <taxon>Pseudomonadota</taxon>
        <taxon>Alphaproteobacteria</taxon>
        <taxon>Rhodobacterales</taxon>
        <taxon>Paracoccaceae</taxon>
        <taxon>Paracoccus</taxon>
    </lineage>
</organism>
<dbReference type="RefSeq" id="WP_036717679.1">
    <property type="nucleotide sequence ID" value="NZ_JRKS01000011.1"/>
</dbReference>
<dbReference type="EMBL" id="JRKS01000011">
    <property type="protein sequence ID" value="KGJ08291.1"/>
    <property type="molecule type" value="Genomic_DNA"/>
</dbReference>
<evidence type="ECO:0000313" key="3">
    <source>
        <dbReference type="Proteomes" id="UP000029917"/>
    </source>
</evidence>
<accession>A0A099FDK8</accession>
<feature type="transmembrane region" description="Helical" evidence="1">
    <location>
        <begin position="45"/>
        <end position="63"/>
    </location>
</feature>
<keyword evidence="1" id="KW-0472">Membrane</keyword>
<evidence type="ECO:0000256" key="1">
    <source>
        <dbReference type="SAM" id="Phobius"/>
    </source>
</evidence>
<dbReference type="AlphaFoldDB" id="A0A099FDK8"/>
<proteinExistence type="predicted"/>
<sequence>MIWAYLLTALIVCTSPGIGVGYGSTLGGRFTAGFRAAAEVGLGRLIELGFGFTLVTLLTFLGYAAPAATGRQRRMASDTATRWLRRAFAASFAALGLKLAVESA</sequence>
<dbReference type="Proteomes" id="UP000029917">
    <property type="component" value="Unassembled WGS sequence"/>
</dbReference>
<keyword evidence="1" id="KW-0812">Transmembrane</keyword>
<evidence type="ECO:0008006" key="4">
    <source>
        <dbReference type="Google" id="ProtNLM"/>
    </source>
</evidence>
<comment type="caution">
    <text evidence="2">The sequence shown here is derived from an EMBL/GenBank/DDBJ whole genome shotgun (WGS) entry which is preliminary data.</text>
</comment>
<keyword evidence="3" id="KW-1185">Reference proteome</keyword>
<reference evidence="2 3" key="2">
    <citation type="submission" date="2014-10" db="EMBL/GenBank/DDBJ databases">
        <title>Paracoccus sanguinis sp. nov., isolated from clinical specimens of New York State patients.</title>
        <authorList>
            <person name="Mingle L.A."/>
            <person name="Cole J.A."/>
            <person name="Lapierre P."/>
            <person name="Musser K.A."/>
        </authorList>
    </citation>
    <scope>NUCLEOTIDE SEQUENCE [LARGE SCALE GENOMIC DNA]</scope>
    <source>
        <strain evidence="2 3">HAMBI 3106</strain>
    </source>
</reference>
<protein>
    <recommendedName>
        <fullName evidence="4">Lysine transporter LysE</fullName>
    </recommendedName>
</protein>
<dbReference type="STRING" id="690417.IC63_05505"/>
<keyword evidence="1" id="KW-1133">Transmembrane helix</keyword>
<name>A0A099FDK8_9RHOB</name>
<reference evidence="2 3" key="1">
    <citation type="submission" date="2014-09" db="EMBL/GenBank/DDBJ databases">
        <authorList>
            <person name="McGinnis J.M."/>
            <person name="Wolfgang W.J."/>
        </authorList>
    </citation>
    <scope>NUCLEOTIDE SEQUENCE [LARGE SCALE GENOMIC DNA]</scope>
    <source>
        <strain evidence="2 3">HAMBI 3106</strain>
    </source>
</reference>